<feature type="domain" description="Protein kinase" evidence="5">
    <location>
        <begin position="40"/>
        <end position="283"/>
    </location>
</feature>
<dbReference type="Proteomes" id="UP000799440">
    <property type="component" value="Unassembled WGS sequence"/>
</dbReference>
<organism evidence="6 7">
    <name type="scientific">Sporormia fimetaria CBS 119925</name>
    <dbReference type="NCBI Taxonomy" id="1340428"/>
    <lineage>
        <taxon>Eukaryota</taxon>
        <taxon>Fungi</taxon>
        <taxon>Dikarya</taxon>
        <taxon>Ascomycota</taxon>
        <taxon>Pezizomycotina</taxon>
        <taxon>Dothideomycetes</taxon>
        <taxon>Pleosporomycetidae</taxon>
        <taxon>Pleosporales</taxon>
        <taxon>Sporormiaceae</taxon>
        <taxon>Sporormia</taxon>
    </lineage>
</organism>
<keyword evidence="4" id="KW-0067">ATP-binding</keyword>
<dbReference type="InterPro" id="IPR011009">
    <property type="entry name" value="Kinase-like_dom_sf"/>
</dbReference>
<name>A0A6A6UZ37_9PLEO</name>
<dbReference type="AlphaFoldDB" id="A0A6A6UZ37"/>
<keyword evidence="3 6" id="KW-0418">Kinase</keyword>
<evidence type="ECO:0000259" key="5">
    <source>
        <dbReference type="PROSITE" id="PS50011"/>
    </source>
</evidence>
<dbReference type="GO" id="GO:0005524">
    <property type="term" value="F:ATP binding"/>
    <property type="evidence" value="ECO:0007669"/>
    <property type="project" value="UniProtKB-KW"/>
</dbReference>
<evidence type="ECO:0000313" key="7">
    <source>
        <dbReference type="Proteomes" id="UP000799440"/>
    </source>
</evidence>
<protein>
    <submittedName>
        <fullName evidence="6">Kinase-like protein</fullName>
    </submittedName>
</protein>
<keyword evidence="7" id="KW-1185">Reference proteome</keyword>
<evidence type="ECO:0000256" key="4">
    <source>
        <dbReference type="ARBA" id="ARBA00022840"/>
    </source>
</evidence>
<dbReference type="InterPro" id="IPR000719">
    <property type="entry name" value="Prot_kinase_dom"/>
</dbReference>
<keyword evidence="1" id="KW-0808">Transferase</keyword>
<evidence type="ECO:0000313" key="6">
    <source>
        <dbReference type="EMBL" id="KAF2742734.1"/>
    </source>
</evidence>
<dbReference type="Gene3D" id="1.10.510.10">
    <property type="entry name" value="Transferase(Phosphotransferase) domain 1"/>
    <property type="match status" value="1"/>
</dbReference>
<gene>
    <name evidence="6" type="ORF">M011DRAFT_471916</name>
</gene>
<dbReference type="InterPro" id="IPR051681">
    <property type="entry name" value="Ser/Thr_Kinases-Pseudokinases"/>
</dbReference>
<dbReference type="PROSITE" id="PS50011">
    <property type="entry name" value="PROTEIN_KINASE_DOM"/>
    <property type="match status" value="1"/>
</dbReference>
<evidence type="ECO:0000256" key="1">
    <source>
        <dbReference type="ARBA" id="ARBA00022679"/>
    </source>
</evidence>
<dbReference type="PANTHER" id="PTHR44329:SF288">
    <property type="entry name" value="MITOGEN-ACTIVATED PROTEIN KINASE KINASE KINASE 20"/>
    <property type="match status" value="1"/>
</dbReference>
<dbReference type="Pfam" id="PF00069">
    <property type="entry name" value="Pkinase"/>
    <property type="match status" value="1"/>
</dbReference>
<evidence type="ECO:0000256" key="3">
    <source>
        <dbReference type="ARBA" id="ARBA00022777"/>
    </source>
</evidence>
<evidence type="ECO:0000256" key="2">
    <source>
        <dbReference type="ARBA" id="ARBA00022741"/>
    </source>
</evidence>
<proteinExistence type="predicted"/>
<dbReference type="OrthoDB" id="1668230at2759"/>
<dbReference type="PANTHER" id="PTHR44329">
    <property type="entry name" value="SERINE/THREONINE-PROTEIN KINASE TNNI3K-RELATED"/>
    <property type="match status" value="1"/>
</dbReference>
<dbReference type="EMBL" id="MU006604">
    <property type="protein sequence ID" value="KAF2742734.1"/>
    <property type="molecule type" value="Genomic_DNA"/>
</dbReference>
<reference evidence="6" key="1">
    <citation type="journal article" date="2020" name="Stud. Mycol.">
        <title>101 Dothideomycetes genomes: a test case for predicting lifestyles and emergence of pathogens.</title>
        <authorList>
            <person name="Haridas S."/>
            <person name="Albert R."/>
            <person name="Binder M."/>
            <person name="Bloem J."/>
            <person name="Labutti K."/>
            <person name="Salamov A."/>
            <person name="Andreopoulos B."/>
            <person name="Baker S."/>
            <person name="Barry K."/>
            <person name="Bills G."/>
            <person name="Bluhm B."/>
            <person name="Cannon C."/>
            <person name="Castanera R."/>
            <person name="Culley D."/>
            <person name="Daum C."/>
            <person name="Ezra D."/>
            <person name="Gonzalez J."/>
            <person name="Henrissat B."/>
            <person name="Kuo A."/>
            <person name="Liang C."/>
            <person name="Lipzen A."/>
            <person name="Lutzoni F."/>
            <person name="Magnuson J."/>
            <person name="Mondo S."/>
            <person name="Nolan M."/>
            <person name="Ohm R."/>
            <person name="Pangilinan J."/>
            <person name="Park H.-J."/>
            <person name="Ramirez L."/>
            <person name="Alfaro M."/>
            <person name="Sun H."/>
            <person name="Tritt A."/>
            <person name="Yoshinaga Y."/>
            <person name="Zwiers L.-H."/>
            <person name="Turgeon B."/>
            <person name="Goodwin S."/>
            <person name="Spatafora J."/>
            <person name="Crous P."/>
            <person name="Grigoriev I."/>
        </authorList>
    </citation>
    <scope>NUCLEOTIDE SEQUENCE</scope>
    <source>
        <strain evidence="6">CBS 119925</strain>
    </source>
</reference>
<accession>A0A6A6UZ37</accession>
<dbReference type="GO" id="GO:0004674">
    <property type="term" value="F:protein serine/threonine kinase activity"/>
    <property type="evidence" value="ECO:0007669"/>
    <property type="project" value="TreeGrafter"/>
</dbReference>
<dbReference type="SUPFAM" id="SSF56112">
    <property type="entry name" value="Protein kinase-like (PK-like)"/>
    <property type="match status" value="1"/>
</dbReference>
<keyword evidence="2" id="KW-0547">Nucleotide-binding</keyword>
<sequence length="283" mass="31519">MIVELFSDGTPVPADGKWHTDPGDPMTRVRIIADQQWKPPNVTEILSGGNTAHVGLLPDGSVLKFSWDREESHLEKALDIEHQILSSIGPHDRITRYLGKQEHGLCFERATKGDVRRYMESVPLDSISVHIRLKWATQAAEALAFIHSRGVIHSDIHPNNFILDDALDLRLCDFSGSVYGELDGFAMESTGFCLPRPRDSLTPAVKTDLFALGSTIYYFMNGHQPYDTLSDEEVTARYSKGDFPEVDLIPHGQTILGCWKGDFDNAEDVLVVLARESKALTLS</sequence>